<dbReference type="KEGG" id="hha:Hhal_1702"/>
<evidence type="ECO:0000313" key="2">
    <source>
        <dbReference type="EMBL" id="ABM62466.1"/>
    </source>
</evidence>
<dbReference type="PANTHER" id="PTHR38462:SF1">
    <property type="entry name" value="YPRB RIBONUCLEASE H-LIKE DOMAIN-CONTAINING PROTEIN"/>
    <property type="match status" value="1"/>
</dbReference>
<proteinExistence type="predicted"/>
<organism evidence="2 3">
    <name type="scientific">Halorhodospira halophila (strain DSM 244 / SL1)</name>
    <name type="common">Ectothiorhodospira halophila (strain DSM 244 / SL1)</name>
    <dbReference type="NCBI Taxonomy" id="349124"/>
    <lineage>
        <taxon>Bacteria</taxon>
        <taxon>Pseudomonadati</taxon>
        <taxon>Pseudomonadota</taxon>
        <taxon>Gammaproteobacteria</taxon>
        <taxon>Chromatiales</taxon>
        <taxon>Ectothiorhodospiraceae</taxon>
        <taxon>Halorhodospira</taxon>
    </lineage>
</organism>
<dbReference type="InterPro" id="IPR038720">
    <property type="entry name" value="YprB_RNase_H-like_dom"/>
</dbReference>
<accession>A1WXQ4</accession>
<feature type="domain" description="YprB ribonuclease H-like" evidence="1">
    <location>
        <begin position="111"/>
        <end position="279"/>
    </location>
</feature>
<dbReference type="AlphaFoldDB" id="A1WXQ4"/>
<dbReference type="OrthoDB" id="9790530at2"/>
<dbReference type="Pfam" id="PF13482">
    <property type="entry name" value="RNase_H_2"/>
    <property type="match status" value="1"/>
</dbReference>
<dbReference type="HOGENOM" id="CLU_035904_0_1_6"/>
<reference evidence="3" key="1">
    <citation type="submission" date="2006-12" db="EMBL/GenBank/DDBJ databases">
        <title>Complete sequence of Halorhodospira halophila SL1.</title>
        <authorList>
            <consortium name="US DOE Joint Genome Institute"/>
            <person name="Copeland A."/>
            <person name="Lucas S."/>
            <person name="Lapidus A."/>
            <person name="Barry K."/>
            <person name="Detter J.C."/>
            <person name="Glavina del Rio T."/>
            <person name="Hammon N."/>
            <person name="Israni S."/>
            <person name="Dalin E."/>
            <person name="Tice H."/>
            <person name="Pitluck S."/>
            <person name="Saunders E."/>
            <person name="Brettin T."/>
            <person name="Bruce D."/>
            <person name="Han C."/>
            <person name="Tapia R."/>
            <person name="Schmutz J."/>
            <person name="Larimer F."/>
            <person name="Land M."/>
            <person name="Hauser L."/>
            <person name="Kyrpides N."/>
            <person name="Mikhailova N."/>
            <person name="Hoff W."/>
            <person name="Richardson P."/>
        </authorList>
    </citation>
    <scope>NUCLEOTIDE SEQUENCE [LARGE SCALE GENOMIC DNA]</scope>
    <source>
        <strain evidence="3">DSM 244 / SL1</strain>
    </source>
</reference>
<dbReference type="SUPFAM" id="SSF53098">
    <property type="entry name" value="Ribonuclease H-like"/>
    <property type="match status" value="1"/>
</dbReference>
<protein>
    <recommendedName>
        <fullName evidence="1">YprB ribonuclease H-like domain-containing protein</fullName>
    </recommendedName>
</protein>
<dbReference type="STRING" id="349124.Hhal_1702"/>
<dbReference type="GO" id="GO:0003676">
    <property type="term" value="F:nucleic acid binding"/>
    <property type="evidence" value="ECO:0007669"/>
    <property type="project" value="InterPro"/>
</dbReference>
<sequence>MSLSKRIDRLRAQAGGRAVAAVSESATPGVRERLARIETRQRRAAWRPRSQRPDDQAVAEQVGGSVLAPGLIEVERVVGLDTAYGRQSLAPLRGALQGMPEGAELDPQRALWLDTETTGLAGGTGTVVFLLGVGCLAGSDLRVRHWLLTGFSGEPAMLERLSELLGGTDGLVTYNGKSFDIPLLQSRARLHGVDLGLQGRMHLDLLHPTRRVFRRHWPNCRLTTAERRLLGRERLDDLPGAEAPAAWLDFLQRGDPRQLPAVVRHNSDDILALAALWVALDRVYREGGAS</sequence>
<name>A1WXQ4_HALHL</name>
<dbReference type="EMBL" id="CP000544">
    <property type="protein sequence ID" value="ABM62466.1"/>
    <property type="molecule type" value="Genomic_DNA"/>
</dbReference>
<evidence type="ECO:0000259" key="1">
    <source>
        <dbReference type="Pfam" id="PF13482"/>
    </source>
</evidence>
<dbReference type="InterPro" id="IPR012337">
    <property type="entry name" value="RNaseH-like_sf"/>
</dbReference>
<gene>
    <name evidence="2" type="ordered locus">Hhal_1702</name>
</gene>
<dbReference type="RefSeq" id="WP_011814488.1">
    <property type="nucleotide sequence ID" value="NC_008789.1"/>
</dbReference>
<dbReference type="eggNOG" id="COG3359">
    <property type="taxonomic scope" value="Bacteria"/>
</dbReference>
<dbReference type="InterPro" id="IPR036397">
    <property type="entry name" value="RNaseH_sf"/>
</dbReference>
<reference evidence="2 3" key="2">
    <citation type="journal article" date="2013" name="Stand. Genomic Sci.">
        <title>Complete genome sequence of Halorhodospira halophila SL1.</title>
        <authorList>
            <person name="Challacombe J.F."/>
            <person name="Majid S."/>
            <person name="Deole R."/>
            <person name="Brettin T.S."/>
            <person name="Bruce D."/>
            <person name="Delano S.F."/>
            <person name="Detter J.C."/>
            <person name="Gleasner C.D."/>
            <person name="Han C.S."/>
            <person name="Misra M."/>
            <person name="Reitenga K.G."/>
            <person name="Mikhailova N."/>
            <person name="Woyke T."/>
            <person name="Pitluck S."/>
            <person name="Nolan M."/>
            <person name="Land M.L."/>
            <person name="Saunders E."/>
            <person name="Tapia R."/>
            <person name="Lapidus A."/>
            <person name="Ivanova N."/>
            <person name="Hoff W.D."/>
        </authorList>
    </citation>
    <scope>NUCLEOTIDE SEQUENCE [LARGE SCALE GENOMIC DNA]</scope>
    <source>
        <strain evidence="3">DSM 244 / SL1</strain>
    </source>
</reference>
<evidence type="ECO:0000313" key="3">
    <source>
        <dbReference type="Proteomes" id="UP000000647"/>
    </source>
</evidence>
<keyword evidence="3" id="KW-1185">Reference proteome</keyword>
<dbReference type="Proteomes" id="UP000000647">
    <property type="component" value="Chromosome"/>
</dbReference>
<dbReference type="Gene3D" id="3.30.420.10">
    <property type="entry name" value="Ribonuclease H-like superfamily/Ribonuclease H"/>
    <property type="match status" value="1"/>
</dbReference>
<dbReference type="PANTHER" id="PTHR38462">
    <property type="entry name" value="EXONUCLEASE-LIKE PROTEIN"/>
    <property type="match status" value="1"/>
</dbReference>